<sequence>MDSINEIWRTHPAFSKYQISTFGKVRSITYNKIMKQFDDKDGYKYIFLRNDEGTKTIRKQVHRLVAETFIPNNSNFEFVCHKTKSKYSNKLKDIFWCNCKRKMSNAFERGFFPSVRTKRKERVTLTELQKDNVLFLLSNGYSYNQLASMYNISQTLVWKIKKKHIKK</sequence>
<accession>A0A6J5N670</accession>
<evidence type="ECO:0000313" key="6">
    <source>
        <dbReference type="EMBL" id="CAB4204244.1"/>
    </source>
</evidence>
<dbReference type="EMBL" id="LR797427">
    <property type="protein sequence ID" value="CAB4215301.1"/>
    <property type="molecule type" value="Genomic_DNA"/>
</dbReference>
<dbReference type="Gene3D" id="3.90.75.20">
    <property type="match status" value="1"/>
</dbReference>
<dbReference type="EMBL" id="LR796895">
    <property type="protein sequence ID" value="CAB4172915.1"/>
    <property type="molecule type" value="Genomic_DNA"/>
</dbReference>
<organism evidence="3">
    <name type="scientific">uncultured Caudovirales phage</name>
    <dbReference type="NCBI Taxonomy" id="2100421"/>
    <lineage>
        <taxon>Viruses</taxon>
        <taxon>Duplodnaviria</taxon>
        <taxon>Heunggongvirae</taxon>
        <taxon>Uroviricota</taxon>
        <taxon>Caudoviricetes</taxon>
        <taxon>Peduoviridae</taxon>
        <taxon>Maltschvirus</taxon>
        <taxon>Maltschvirus maltsch</taxon>
    </lineage>
</organism>
<evidence type="ECO:0000313" key="4">
    <source>
        <dbReference type="EMBL" id="CAB4172915.1"/>
    </source>
</evidence>
<evidence type="ECO:0000259" key="1">
    <source>
        <dbReference type="Pfam" id="PF07463"/>
    </source>
</evidence>
<dbReference type="SUPFAM" id="SSF54060">
    <property type="entry name" value="His-Me finger endonucleases"/>
    <property type="match status" value="1"/>
</dbReference>
<dbReference type="GO" id="GO:0016788">
    <property type="term" value="F:hydrolase activity, acting on ester bonds"/>
    <property type="evidence" value="ECO:0007669"/>
    <property type="project" value="InterPro"/>
</dbReference>
<proteinExistence type="predicted"/>
<dbReference type="InterPro" id="IPR010902">
    <property type="entry name" value="NUMOD4"/>
</dbReference>
<dbReference type="EMBL" id="LR796325">
    <property type="protein sequence ID" value="CAB4136836.1"/>
    <property type="molecule type" value="Genomic_DNA"/>
</dbReference>
<evidence type="ECO:0000313" key="3">
    <source>
        <dbReference type="EMBL" id="CAB4152700.1"/>
    </source>
</evidence>
<evidence type="ECO:0000313" key="2">
    <source>
        <dbReference type="EMBL" id="CAB4136836.1"/>
    </source>
</evidence>
<dbReference type="Pfam" id="PF07463">
    <property type="entry name" value="NUMOD4"/>
    <property type="match status" value="1"/>
</dbReference>
<feature type="domain" description="NUMOD4" evidence="1">
    <location>
        <begin position="6"/>
        <end position="49"/>
    </location>
</feature>
<protein>
    <submittedName>
        <fullName evidence="3">NUMOD4</fullName>
    </submittedName>
</protein>
<dbReference type="EMBL" id="LR798416">
    <property type="protein sequence ID" value="CAB5229782.1"/>
    <property type="molecule type" value="Genomic_DNA"/>
</dbReference>
<reference evidence="3" key="1">
    <citation type="submission" date="2020-04" db="EMBL/GenBank/DDBJ databases">
        <authorList>
            <person name="Chiriac C."/>
            <person name="Salcher M."/>
            <person name="Ghai R."/>
            <person name="Kavagutti S V."/>
        </authorList>
    </citation>
    <scope>NUCLEOTIDE SEQUENCE</scope>
</reference>
<dbReference type="InterPro" id="IPR044925">
    <property type="entry name" value="His-Me_finger_sf"/>
</dbReference>
<name>A0A6J5N670_9CAUD</name>
<dbReference type="EMBL" id="LR797340">
    <property type="protein sequence ID" value="CAB4204244.1"/>
    <property type="molecule type" value="Genomic_DNA"/>
</dbReference>
<evidence type="ECO:0000313" key="5">
    <source>
        <dbReference type="EMBL" id="CAB4184753.1"/>
    </source>
</evidence>
<dbReference type="EMBL" id="LR797070">
    <property type="protein sequence ID" value="CAB4184753.1"/>
    <property type="molecule type" value="Genomic_DNA"/>
</dbReference>
<evidence type="ECO:0000313" key="7">
    <source>
        <dbReference type="EMBL" id="CAB4215301.1"/>
    </source>
</evidence>
<gene>
    <name evidence="5" type="ORF">UFOVP1114_34</name>
    <name evidence="6" type="ORF">UFOVP1386_34</name>
    <name evidence="7" type="ORF">UFOVP1479_13</name>
    <name evidence="8" type="ORF">UFOVP1564_15</name>
    <name evidence="2" type="ORF">UFOVP310_15</name>
    <name evidence="3" type="ORF">UFOVP619_32</name>
    <name evidence="4" type="ORF">UFOVP947_16</name>
</gene>
<evidence type="ECO:0000313" key="8">
    <source>
        <dbReference type="EMBL" id="CAB5229782.1"/>
    </source>
</evidence>
<dbReference type="EMBL" id="LR796589">
    <property type="protein sequence ID" value="CAB4152700.1"/>
    <property type="molecule type" value="Genomic_DNA"/>
</dbReference>